<gene>
    <name evidence="1" type="ORF">NESG_00234</name>
</gene>
<proteinExistence type="predicted"/>
<dbReference type="HOGENOM" id="CLU_1124825_0_0_1"/>
<reference evidence="1 2" key="1">
    <citation type="journal article" date="2014" name="Genome Announc.">
        <title>Genome Sequence of the Microsporidian Species Nematocida sp1 Strain ERTm6 (ATCC PRA-372).</title>
        <authorList>
            <person name="Bakowski M.A."/>
            <person name="Priest M."/>
            <person name="Young S."/>
            <person name="Cuomo C.A."/>
            <person name="Troemel E.R."/>
        </authorList>
    </citation>
    <scope>NUCLEOTIDE SEQUENCE [LARGE SCALE GENOMIC DNA]</scope>
    <source>
        <strain evidence="1 2">ERTm6</strain>
    </source>
</reference>
<evidence type="ECO:0000313" key="1">
    <source>
        <dbReference type="EMBL" id="KFG27158.1"/>
    </source>
</evidence>
<organism evidence="1 2">
    <name type="scientific">Nematocida ausubeli (strain ATCC PRA-371 / ERTm2)</name>
    <name type="common">Nematode killer fungus</name>
    <dbReference type="NCBI Taxonomy" id="1913371"/>
    <lineage>
        <taxon>Eukaryota</taxon>
        <taxon>Fungi</taxon>
        <taxon>Fungi incertae sedis</taxon>
        <taxon>Microsporidia</taxon>
        <taxon>Nematocida</taxon>
    </lineage>
</organism>
<dbReference type="GeneID" id="77675207"/>
<keyword evidence="2" id="KW-1185">Reference proteome</keyword>
<dbReference type="Proteomes" id="UP000054524">
    <property type="component" value="Unassembled WGS sequence"/>
</dbReference>
<name>A0A086J4U0_NEMA1</name>
<accession>A0A086J4U0</accession>
<protein>
    <submittedName>
        <fullName evidence="1">Uncharacterized protein</fullName>
    </submittedName>
</protein>
<comment type="caution">
    <text evidence="1">The sequence shown here is derived from an EMBL/GenBank/DDBJ whole genome shotgun (WGS) entry which is preliminary data.</text>
</comment>
<sequence length="247" mass="27772">MEPEVIIIEINGIGVYKVFSTGIAFKECTKEEVVGHLDKKLHVFILVSSNVDKINIHKISKYFFKESKIESMSVMYSSVSTSLALGVQNLCVVTVENGPNSSILWSVDLVRKSSLDCTHSITRTSTYEDALDRILKTLHSSVYKSTTSNIYVKGTKPLVDKILTELSKRSLISQSEEEPQEDSADEGYKLVAFPNYFSSYMPHNLLPDSDIVYVGAVLTTMINYFEIKEVNTREDFEAGHTKHLLLN</sequence>
<dbReference type="RefSeq" id="XP_052905713.1">
    <property type="nucleotide sequence ID" value="XM_053047888.1"/>
</dbReference>
<evidence type="ECO:0000313" key="2">
    <source>
        <dbReference type="Proteomes" id="UP000054524"/>
    </source>
</evidence>
<dbReference type="AlphaFoldDB" id="A0A086J4U0"/>
<dbReference type="EMBL" id="AKIJ01000001">
    <property type="protein sequence ID" value="KFG27158.1"/>
    <property type="molecule type" value="Genomic_DNA"/>
</dbReference>